<dbReference type="PANTHER" id="PTHR23084">
    <property type="entry name" value="PHOSPHATIDYLINOSITOL-4-PHOSPHATE 5-KINASE RELATED"/>
    <property type="match status" value="1"/>
</dbReference>
<protein>
    <recommendedName>
        <fullName evidence="4">MORN repeat protein</fullName>
    </recommendedName>
</protein>
<dbReference type="Proteomes" id="UP000187209">
    <property type="component" value="Unassembled WGS sequence"/>
</dbReference>
<organism evidence="2 3">
    <name type="scientific">Stentor coeruleus</name>
    <dbReference type="NCBI Taxonomy" id="5963"/>
    <lineage>
        <taxon>Eukaryota</taxon>
        <taxon>Sar</taxon>
        <taxon>Alveolata</taxon>
        <taxon>Ciliophora</taxon>
        <taxon>Postciliodesmatophora</taxon>
        <taxon>Heterotrichea</taxon>
        <taxon>Heterotrichida</taxon>
        <taxon>Stentoridae</taxon>
        <taxon>Stentor</taxon>
    </lineage>
</organism>
<evidence type="ECO:0008006" key="4">
    <source>
        <dbReference type="Google" id="ProtNLM"/>
    </source>
</evidence>
<dbReference type="Pfam" id="PF02493">
    <property type="entry name" value="MORN"/>
    <property type="match status" value="8"/>
</dbReference>
<dbReference type="AlphaFoldDB" id="A0A1R2CPH5"/>
<comment type="caution">
    <text evidence="2">The sequence shown here is derived from an EMBL/GenBank/DDBJ whole genome shotgun (WGS) entry which is preliminary data.</text>
</comment>
<evidence type="ECO:0000256" key="1">
    <source>
        <dbReference type="ARBA" id="ARBA00022737"/>
    </source>
</evidence>
<dbReference type="SMART" id="SM00698">
    <property type="entry name" value="MORN"/>
    <property type="match status" value="8"/>
</dbReference>
<dbReference type="SUPFAM" id="SSF82185">
    <property type="entry name" value="Histone H3 K4-specific methyltransferase SET7/9 N-terminal domain"/>
    <property type="match status" value="3"/>
</dbReference>
<keyword evidence="3" id="KW-1185">Reference proteome</keyword>
<dbReference type="EMBL" id="MPUH01000093">
    <property type="protein sequence ID" value="OMJ90892.1"/>
    <property type="molecule type" value="Genomic_DNA"/>
</dbReference>
<keyword evidence="1" id="KW-0677">Repeat</keyword>
<evidence type="ECO:0000313" key="3">
    <source>
        <dbReference type="Proteomes" id="UP000187209"/>
    </source>
</evidence>
<evidence type="ECO:0000313" key="2">
    <source>
        <dbReference type="EMBL" id="OMJ90892.1"/>
    </source>
</evidence>
<name>A0A1R2CPH5_9CILI</name>
<proteinExistence type="predicted"/>
<dbReference type="PANTHER" id="PTHR23084:SF179">
    <property type="entry name" value="OS10G0565000 PROTEIN"/>
    <property type="match status" value="1"/>
</dbReference>
<gene>
    <name evidence="2" type="ORF">SteCoe_6654</name>
</gene>
<accession>A0A1R2CPH5</accession>
<sequence>MGNCHDCKAFINKTEFALEFSEEKEDKSFRKQAVKDYSALVPIASKLVAMWRGYNERKLFSHIYKQSKPEYLYFNISEVKESLSKQIGLASYKEKRKEYKLKSGKYTGEWCGGFRQGYGIMQWQDGSKYEGYWMYSRPHGTGKFIYKNGEGYSGNWKAYFVYSKNIFKTGKLEQWKECVQDGYLWLWIMHHLDKALKEIDAELQTVSLVYKGFKKQFTTLKNDMMRQHLVQLNDGNSEYTGLVMNGMRCGFGKSSWNEGEYEGQWNNNVQQGLGKIIWKDGNVYFGQFSKDMREGVGKFKWKTGNKYSGEWKNNFMHGFGKYTWRDGKVYIGSWRNGERDGYGRMMYTKEKEYEGQFKNDKPNGIGCLKQGGEEVRGKWVNGKLAKE</sequence>
<dbReference type="InterPro" id="IPR003409">
    <property type="entry name" value="MORN"/>
</dbReference>
<dbReference type="Gene3D" id="2.20.110.10">
    <property type="entry name" value="Histone H3 K4-specific methyltransferase SET7/9 N-terminal domain"/>
    <property type="match status" value="3"/>
</dbReference>
<reference evidence="2 3" key="1">
    <citation type="submission" date="2016-11" db="EMBL/GenBank/DDBJ databases">
        <title>The macronuclear genome of Stentor coeruleus: a giant cell with tiny introns.</title>
        <authorList>
            <person name="Slabodnick M."/>
            <person name="Ruby J.G."/>
            <person name="Reiff S.B."/>
            <person name="Swart E.C."/>
            <person name="Gosai S."/>
            <person name="Prabakaran S."/>
            <person name="Witkowska E."/>
            <person name="Larue G.E."/>
            <person name="Fisher S."/>
            <person name="Freeman R.M."/>
            <person name="Gunawardena J."/>
            <person name="Chu W."/>
            <person name="Stover N.A."/>
            <person name="Gregory B.D."/>
            <person name="Nowacki M."/>
            <person name="Derisi J."/>
            <person name="Roy S.W."/>
            <person name="Marshall W.F."/>
            <person name="Sood P."/>
        </authorList>
    </citation>
    <scope>NUCLEOTIDE SEQUENCE [LARGE SCALE GENOMIC DNA]</scope>
    <source>
        <strain evidence="2">WM001</strain>
    </source>
</reference>